<dbReference type="InterPro" id="IPR018739">
    <property type="entry name" value="DUF2281"/>
</dbReference>
<reference evidence="2 3" key="1">
    <citation type="submission" date="2018-06" db="EMBL/GenBank/DDBJ databases">
        <authorList>
            <consortium name="Pathogen Informatics"/>
            <person name="Doyle S."/>
        </authorList>
    </citation>
    <scope>NUCLEOTIDE SEQUENCE [LARGE SCALE GENOMIC DNA]</scope>
    <source>
        <strain evidence="2 3">NCTC7911</strain>
    </source>
</reference>
<protein>
    <recommendedName>
        <fullName evidence="1">DUF2281 domain-containing protein</fullName>
    </recommendedName>
</protein>
<sequence>MIEIAIHEIQPKHIEQAILGEELVFIKDGQAYKMNLIPENKLAKKSRKAGSAKGQIKMADDFDEPLDCFVEYMPNKLHVNNKYRLGINND</sequence>
<accession>A0A378QHZ5</accession>
<dbReference type="Proteomes" id="UP000254107">
    <property type="component" value="Unassembled WGS sequence"/>
</dbReference>
<organism evidence="2 3">
    <name type="scientific">Moraxella lacunata</name>
    <dbReference type="NCBI Taxonomy" id="477"/>
    <lineage>
        <taxon>Bacteria</taxon>
        <taxon>Pseudomonadati</taxon>
        <taxon>Pseudomonadota</taxon>
        <taxon>Gammaproteobacteria</taxon>
        <taxon>Moraxellales</taxon>
        <taxon>Moraxellaceae</taxon>
        <taxon>Moraxella</taxon>
    </lineage>
</organism>
<evidence type="ECO:0000313" key="2">
    <source>
        <dbReference type="EMBL" id="STY99934.1"/>
    </source>
</evidence>
<feature type="domain" description="DUF2281" evidence="1">
    <location>
        <begin position="41"/>
        <end position="72"/>
    </location>
</feature>
<keyword evidence="3" id="KW-1185">Reference proteome</keyword>
<gene>
    <name evidence="2" type="ORF">NCTC7911_01315</name>
</gene>
<dbReference type="GeneID" id="302269916"/>
<dbReference type="RefSeq" id="WP_115247588.1">
    <property type="nucleotide sequence ID" value="NZ_JBPAGO010000002.1"/>
</dbReference>
<evidence type="ECO:0000259" key="1">
    <source>
        <dbReference type="Pfam" id="PF10047"/>
    </source>
</evidence>
<evidence type="ECO:0000313" key="3">
    <source>
        <dbReference type="Proteomes" id="UP000254107"/>
    </source>
</evidence>
<dbReference type="AlphaFoldDB" id="A0A378QHZ5"/>
<name>A0A378QHZ5_MORLA</name>
<dbReference type="Pfam" id="PF10047">
    <property type="entry name" value="DUF2281"/>
    <property type="match status" value="1"/>
</dbReference>
<proteinExistence type="predicted"/>
<dbReference type="EMBL" id="UGQC01000001">
    <property type="protein sequence ID" value="STY99934.1"/>
    <property type="molecule type" value="Genomic_DNA"/>
</dbReference>